<keyword evidence="6" id="KW-1185">Reference proteome</keyword>
<reference evidence="5 6" key="1">
    <citation type="journal article" date="2013" name="PLoS Genet.">
        <title>The genome and development-dependent transcriptomes of Pyronema confluens: a window into fungal evolution.</title>
        <authorList>
            <person name="Traeger S."/>
            <person name="Altegoer F."/>
            <person name="Freitag M."/>
            <person name="Gabaldon T."/>
            <person name="Kempken F."/>
            <person name="Kumar A."/>
            <person name="Marcet-Houben M."/>
            <person name="Poggeler S."/>
            <person name="Stajich J.E."/>
            <person name="Nowrousian M."/>
        </authorList>
    </citation>
    <scope>NUCLEOTIDE SEQUENCE [LARGE SCALE GENOMIC DNA]</scope>
    <source>
        <strain evidence="6">CBS 100304</strain>
        <tissue evidence="5">Vegetative mycelium</tissue>
    </source>
</reference>
<dbReference type="GO" id="GO:0000812">
    <property type="term" value="C:Swr1 complex"/>
    <property type="evidence" value="ECO:0007669"/>
    <property type="project" value="TreeGrafter"/>
</dbReference>
<dbReference type="InterPro" id="IPR011421">
    <property type="entry name" value="BCNT-C"/>
</dbReference>
<feature type="compositionally biased region" description="Basic and acidic residues" evidence="3">
    <location>
        <begin position="126"/>
        <end position="140"/>
    </location>
</feature>
<dbReference type="OMA" id="LDWAAYV"/>
<dbReference type="PROSITE" id="PS51279">
    <property type="entry name" value="BCNT_C"/>
    <property type="match status" value="1"/>
</dbReference>
<dbReference type="PANTHER" id="PTHR48407:SF1">
    <property type="entry name" value="CRANIOFACIAL DEVELOPMENT PROTEIN 1"/>
    <property type="match status" value="1"/>
</dbReference>
<evidence type="ECO:0000259" key="4">
    <source>
        <dbReference type="PROSITE" id="PS51279"/>
    </source>
</evidence>
<evidence type="ECO:0000256" key="3">
    <source>
        <dbReference type="SAM" id="MobiDB-lite"/>
    </source>
</evidence>
<dbReference type="AlphaFoldDB" id="U4L2X1"/>
<dbReference type="InterPro" id="IPR027124">
    <property type="entry name" value="Swc5/CFDP1/2"/>
</dbReference>
<dbReference type="PANTHER" id="PTHR48407">
    <property type="entry name" value="CRANIOFACIAL DEVELOPMENT PROTEIN 1"/>
    <property type="match status" value="1"/>
</dbReference>
<protein>
    <recommendedName>
        <fullName evidence="2">SWR1-complex protein 5</fullName>
    </recommendedName>
</protein>
<feature type="region of interest" description="Disordered" evidence="3">
    <location>
        <begin position="184"/>
        <end position="213"/>
    </location>
</feature>
<feature type="region of interest" description="Disordered" evidence="3">
    <location>
        <begin position="1"/>
        <end position="100"/>
    </location>
</feature>
<feature type="domain" description="BCNT-C" evidence="4">
    <location>
        <begin position="203"/>
        <end position="283"/>
    </location>
</feature>
<evidence type="ECO:0000313" key="6">
    <source>
        <dbReference type="Proteomes" id="UP000018144"/>
    </source>
</evidence>
<feature type="compositionally biased region" description="Acidic residues" evidence="3">
    <location>
        <begin position="17"/>
        <end position="27"/>
    </location>
</feature>
<dbReference type="Pfam" id="PF07572">
    <property type="entry name" value="BCNT"/>
    <property type="match status" value="1"/>
</dbReference>
<accession>U4L2X1</accession>
<dbReference type="OrthoDB" id="445677at2759"/>
<name>U4L2X1_PYROM</name>
<evidence type="ECO:0000256" key="1">
    <source>
        <dbReference type="ARBA" id="ARBA00010465"/>
    </source>
</evidence>
<sequence length="283" mass="30801">MAPEKESSAPAAALVDSDYDSEEDSDFDPTSAPVHGDDDNLDSSSDEDEAGDENASKPKKRKRTFSITSADGYESLIKTRSQRAAETREKAGGVSQGKVTTDVDKLWEQMNAAPISKPATAAVPEKSTEEAEKKKEEKQDTNATGEKMITIKHTYEFAGKTITEEKLVPKSSETAKAYLSSMAAAKAPVPTPEGMPARRPPPKKRASAFDAAAASKSKIAPVAKINTLEKSRLDWAGFVDKEGIGDELKQFNKGDKGYLDRQAFLGRVEENRDRQWKEANKKG</sequence>
<dbReference type="Proteomes" id="UP000018144">
    <property type="component" value="Unassembled WGS sequence"/>
</dbReference>
<feature type="region of interest" description="Disordered" evidence="3">
    <location>
        <begin position="114"/>
        <end position="147"/>
    </location>
</feature>
<dbReference type="eggNOG" id="KOG4776">
    <property type="taxonomic scope" value="Eukaryota"/>
</dbReference>
<dbReference type="EMBL" id="HF935493">
    <property type="protein sequence ID" value="CCX09700.1"/>
    <property type="molecule type" value="Genomic_DNA"/>
</dbReference>
<dbReference type="STRING" id="1076935.U4L2X1"/>
<gene>
    <name evidence="5" type="ORF">PCON_09293</name>
</gene>
<proteinExistence type="inferred from homology"/>
<comment type="similarity">
    <text evidence="1">Belongs to the SWC5 family.</text>
</comment>
<evidence type="ECO:0000256" key="2">
    <source>
        <dbReference type="ARBA" id="ARBA00019138"/>
    </source>
</evidence>
<feature type="compositionally biased region" description="Acidic residues" evidence="3">
    <location>
        <begin position="39"/>
        <end position="52"/>
    </location>
</feature>
<evidence type="ECO:0000313" key="5">
    <source>
        <dbReference type="EMBL" id="CCX09700.1"/>
    </source>
</evidence>
<organism evidence="5 6">
    <name type="scientific">Pyronema omphalodes (strain CBS 100304)</name>
    <name type="common">Pyronema confluens</name>
    <dbReference type="NCBI Taxonomy" id="1076935"/>
    <lineage>
        <taxon>Eukaryota</taxon>
        <taxon>Fungi</taxon>
        <taxon>Dikarya</taxon>
        <taxon>Ascomycota</taxon>
        <taxon>Pezizomycotina</taxon>
        <taxon>Pezizomycetes</taxon>
        <taxon>Pezizales</taxon>
        <taxon>Pyronemataceae</taxon>
        <taxon>Pyronema</taxon>
    </lineage>
</organism>